<dbReference type="EMBL" id="BJVJ01000033">
    <property type="protein sequence ID" value="GEL24404.1"/>
    <property type="molecule type" value="Genomic_DNA"/>
</dbReference>
<dbReference type="Pfam" id="PF00583">
    <property type="entry name" value="Acetyltransf_1"/>
    <property type="match status" value="1"/>
</dbReference>
<feature type="compositionally biased region" description="Low complexity" evidence="1">
    <location>
        <begin position="193"/>
        <end position="203"/>
    </location>
</feature>
<evidence type="ECO:0000313" key="3">
    <source>
        <dbReference type="EMBL" id="GEL24404.1"/>
    </source>
</evidence>
<dbReference type="PROSITE" id="PS51186">
    <property type="entry name" value="GNAT"/>
    <property type="match status" value="1"/>
</dbReference>
<proteinExistence type="predicted"/>
<sequence>MAPAAAAGHHRVVDVRLYDTDDRGTERWGRLALPLLSADPHANTVALTALAEVAGGGLGVDTLLTVHDGGDRVVGAALRFAGFALLVSGLPPEAAAAVADALGDIPMADRGLFGAAPAADALAAARSARTGEVPMTDVDMRLWVLGGLVGPGGVPGAARAAVEDDGPMLAQWLRAFAADVAVDHPGRPDPDGDGAPATGPDPATLVAEHRAVGRDVVVWEDAGTPVAFAVGRRAAAGAARIGPVYTPPEHRGHGYASAVTAAATARALAAGARDVVLFTDVAADVPNRIYARIGYQPAGLHREVRLVPAHAQAR</sequence>
<keyword evidence="3" id="KW-0808">Transferase</keyword>
<accession>A0A511DKU3</accession>
<gene>
    <name evidence="3" type="ORF">PSU4_33580</name>
</gene>
<dbReference type="OrthoDB" id="3174529at2"/>
<dbReference type="Proteomes" id="UP000321685">
    <property type="component" value="Unassembled WGS sequence"/>
</dbReference>
<organism evidence="3 4">
    <name type="scientific">Pseudonocardia sulfidoxydans NBRC 16205</name>
    <dbReference type="NCBI Taxonomy" id="1223511"/>
    <lineage>
        <taxon>Bacteria</taxon>
        <taxon>Bacillati</taxon>
        <taxon>Actinomycetota</taxon>
        <taxon>Actinomycetes</taxon>
        <taxon>Pseudonocardiales</taxon>
        <taxon>Pseudonocardiaceae</taxon>
        <taxon>Pseudonocardia</taxon>
    </lineage>
</organism>
<reference evidence="3 4" key="1">
    <citation type="submission" date="2019-07" db="EMBL/GenBank/DDBJ databases">
        <title>Whole genome shotgun sequence of Pseudonocardia sulfidoxydans NBRC 16205.</title>
        <authorList>
            <person name="Hosoyama A."/>
            <person name="Uohara A."/>
            <person name="Ohji S."/>
            <person name="Ichikawa N."/>
        </authorList>
    </citation>
    <scope>NUCLEOTIDE SEQUENCE [LARGE SCALE GENOMIC DNA]</scope>
    <source>
        <strain evidence="3 4">NBRC 16205</strain>
    </source>
</reference>
<name>A0A511DKU3_9PSEU</name>
<dbReference type="SUPFAM" id="SSF55729">
    <property type="entry name" value="Acyl-CoA N-acyltransferases (Nat)"/>
    <property type="match status" value="1"/>
</dbReference>
<dbReference type="Gene3D" id="3.40.630.30">
    <property type="match status" value="1"/>
</dbReference>
<keyword evidence="4" id="KW-1185">Reference proteome</keyword>
<dbReference type="InterPro" id="IPR016181">
    <property type="entry name" value="Acyl_CoA_acyltransferase"/>
</dbReference>
<dbReference type="GO" id="GO:0016747">
    <property type="term" value="F:acyltransferase activity, transferring groups other than amino-acyl groups"/>
    <property type="evidence" value="ECO:0007669"/>
    <property type="project" value="InterPro"/>
</dbReference>
<feature type="domain" description="N-acetyltransferase" evidence="2">
    <location>
        <begin position="156"/>
        <end position="314"/>
    </location>
</feature>
<evidence type="ECO:0000313" key="4">
    <source>
        <dbReference type="Proteomes" id="UP000321685"/>
    </source>
</evidence>
<evidence type="ECO:0000259" key="2">
    <source>
        <dbReference type="PROSITE" id="PS51186"/>
    </source>
</evidence>
<evidence type="ECO:0000256" key="1">
    <source>
        <dbReference type="SAM" id="MobiDB-lite"/>
    </source>
</evidence>
<protein>
    <submittedName>
        <fullName evidence="3">N-acetyltransferase</fullName>
    </submittedName>
</protein>
<comment type="caution">
    <text evidence="3">The sequence shown here is derived from an EMBL/GenBank/DDBJ whole genome shotgun (WGS) entry which is preliminary data.</text>
</comment>
<dbReference type="InterPro" id="IPR000182">
    <property type="entry name" value="GNAT_dom"/>
</dbReference>
<dbReference type="AlphaFoldDB" id="A0A511DKU3"/>
<feature type="region of interest" description="Disordered" evidence="1">
    <location>
        <begin position="182"/>
        <end position="203"/>
    </location>
</feature>